<gene>
    <name evidence="2" type="ORF">RUM44_013116</name>
</gene>
<sequence length="222" mass="24210">MFVHLRKVLVGVTKFDADSAEMKESSYDELTDAVFHEKEGTTVGYPFALVLRMRVIQIVCGISTLVMGAVALIDEKSQFNLGFGIPAGLSTVLASANSIYYSKGFDGYQPASEKKKWPKLKFLGTTVKSITFNVVLWGLSTLLIAILTINCVRTVLSGESLSTIVTVAVIEFFLSLIIITAMLTILWIDLHNDPECHDNLDIVHSNTGTGVSMVTLSQSVIT</sequence>
<evidence type="ECO:0000256" key="1">
    <source>
        <dbReference type="SAM" id="Phobius"/>
    </source>
</evidence>
<feature type="transmembrane region" description="Helical" evidence="1">
    <location>
        <begin position="55"/>
        <end position="73"/>
    </location>
</feature>
<evidence type="ECO:0000313" key="2">
    <source>
        <dbReference type="EMBL" id="KAK6641405.1"/>
    </source>
</evidence>
<organism evidence="2 3">
    <name type="scientific">Polyplax serrata</name>
    <name type="common">Common mouse louse</name>
    <dbReference type="NCBI Taxonomy" id="468196"/>
    <lineage>
        <taxon>Eukaryota</taxon>
        <taxon>Metazoa</taxon>
        <taxon>Ecdysozoa</taxon>
        <taxon>Arthropoda</taxon>
        <taxon>Hexapoda</taxon>
        <taxon>Insecta</taxon>
        <taxon>Pterygota</taxon>
        <taxon>Neoptera</taxon>
        <taxon>Paraneoptera</taxon>
        <taxon>Psocodea</taxon>
        <taxon>Troctomorpha</taxon>
        <taxon>Phthiraptera</taxon>
        <taxon>Anoplura</taxon>
        <taxon>Polyplacidae</taxon>
        <taxon>Polyplax</taxon>
    </lineage>
</organism>
<keyword evidence="1" id="KW-0812">Transmembrane</keyword>
<feature type="transmembrane region" description="Helical" evidence="1">
    <location>
        <begin position="79"/>
        <end position="101"/>
    </location>
</feature>
<dbReference type="EMBL" id="JAWJWF010000001">
    <property type="protein sequence ID" value="KAK6641405.1"/>
    <property type="molecule type" value="Genomic_DNA"/>
</dbReference>
<feature type="transmembrane region" description="Helical" evidence="1">
    <location>
        <begin position="122"/>
        <end position="149"/>
    </location>
</feature>
<comment type="caution">
    <text evidence="2">The sequence shown here is derived from an EMBL/GenBank/DDBJ whole genome shotgun (WGS) entry which is preliminary data.</text>
</comment>
<protein>
    <submittedName>
        <fullName evidence="2">Uncharacterized protein</fullName>
    </submittedName>
</protein>
<feature type="transmembrane region" description="Helical" evidence="1">
    <location>
        <begin position="161"/>
        <end position="188"/>
    </location>
</feature>
<keyword evidence="3" id="KW-1185">Reference proteome</keyword>
<dbReference type="Proteomes" id="UP001359485">
    <property type="component" value="Unassembled WGS sequence"/>
</dbReference>
<reference evidence="2 3" key="1">
    <citation type="submission" date="2023-09" db="EMBL/GenBank/DDBJ databases">
        <title>Genomes of two closely related lineages of the louse Polyplax serrata with different host specificities.</title>
        <authorList>
            <person name="Martinu J."/>
            <person name="Tarabai H."/>
            <person name="Stefka J."/>
            <person name="Hypsa V."/>
        </authorList>
    </citation>
    <scope>NUCLEOTIDE SEQUENCE [LARGE SCALE GENOMIC DNA]</scope>
    <source>
        <strain evidence="2">98ZLc_SE</strain>
    </source>
</reference>
<keyword evidence="1" id="KW-0472">Membrane</keyword>
<proteinExistence type="predicted"/>
<accession>A0ABR1BHK8</accession>
<keyword evidence="1" id="KW-1133">Transmembrane helix</keyword>
<evidence type="ECO:0000313" key="3">
    <source>
        <dbReference type="Proteomes" id="UP001359485"/>
    </source>
</evidence>
<name>A0ABR1BHK8_POLSC</name>